<dbReference type="AlphaFoldDB" id="A0A6J2X8Y5"/>
<proteinExistence type="predicted"/>
<dbReference type="OrthoDB" id="7676846at2759"/>
<feature type="transmembrane region" description="Helical" evidence="1">
    <location>
        <begin position="36"/>
        <end position="56"/>
    </location>
</feature>
<evidence type="ECO:0000313" key="2">
    <source>
        <dbReference type="Proteomes" id="UP000504635"/>
    </source>
</evidence>
<gene>
    <name evidence="3" type="primary">LOC115876092</name>
</gene>
<feature type="transmembrane region" description="Helical" evidence="1">
    <location>
        <begin position="12"/>
        <end position="29"/>
    </location>
</feature>
<dbReference type="GeneID" id="115876092"/>
<keyword evidence="1" id="KW-1133">Transmembrane helix</keyword>
<dbReference type="Proteomes" id="UP000504635">
    <property type="component" value="Unplaced"/>
</dbReference>
<keyword evidence="2" id="KW-1185">Reference proteome</keyword>
<evidence type="ECO:0000313" key="3">
    <source>
        <dbReference type="RefSeq" id="XP_030747651.1"/>
    </source>
</evidence>
<dbReference type="KEGG" id="soy:115876092"/>
<keyword evidence="1" id="KW-0812">Transmembrane</keyword>
<dbReference type="RefSeq" id="XP_030747651.1">
    <property type="nucleotide sequence ID" value="XM_030891791.1"/>
</dbReference>
<evidence type="ECO:0000256" key="1">
    <source>
        <dbReference type="SAM" id="Phobius"/>
    </source>
</evidence>
<organism evidence="2 3">
    <name type="scientific">Sitophilus oryzae</name>
    <name type="common">Rice weevil</name>
    <name type="synonym">Curculio oryzae</name>
    <dbReference type="NCBI Taxonomy" id="7048"/>
    <lineage>
        <taxon>Eukaryota</taxon>
        <taxon>Metazoa</taxon>
        <taxon>Ecdysozoa</taxon>
        <taxon>Arthropoda</taxon>
        <taxon>Hexapoda</taxon>
        <taxon>Insecta</taxon>
        <taxon>Pterygota</taxon>
        <taxon>Neoptera</taxon>
        <taxon>Endopterygota</taxon>
        <taxon>Coleoptera</taxon>
        <taxon>Polyphaga</taxon>
        <taxon>Cucujiformia</taxon>
        <taxon>Curculionidae</taxon>
        <taxon>Dryophthorinae</taxon>
        <taxon>Sitophilus</taxon>
    </lineage>
</organism>
<protein>
    <submittedName>
        <fullName evidence="3">Uncharacterized protein LOC115876092</fullName>
    </submittedName>
</protein>
<reference evidence="3" key="1">
    <citation type="submission" date="2025-08" db="UniProtKB">
        <authorList>
            <consortium name="RefSeq"/>
        </authorList>
    </citation>
    <scope>IDENTIFICATION</scope>
    <source>
        <tissue evidence="3">Gonads</tissue>
    </source>
</reference>
<sequence length="267" mass="31011">MGAVNVNPSNVIFYISVHHIINIILYFDTDDHFFSYLLYDMLSILVYNYIFVLVIYETNCQDFSSLVDVESLSELPLDSLLSLKKNLRVFEDNDKPKNSSNDRTDSALEGVPEPLALHYSPNTRRTGLYHSYDYEDGKKDYHKKDISTIFQFSVTTLAFLAFGGYLLYLVVMAIKAKNYNYPYDPNTTQIMSAMINAQLHKKKKKKKRPIRVNSNIGSFGYRQPFDSISRSRRNAEYDTEDLYYTLLNLCKGYSMFFSKDQSNTTIY</sequence>
<dbReference type="InParanoid" id="A0A6J2X8Y5"/>
<feature type="transmembrane region" description="Helical" evidence="1">
    <location>
        <begin position="149"/>
        <end position="171"/>
    </location>
</feature>
<keyword evidence="1" id="KW-0472">Membrane</keyword>
<accession>A0A6J2X8Y5</accession>
<name>A0A6J2X8Y5_SITOR</name>